<dbReference type="EMBL" id="GGMR01013419">
    <property type="protein sequence ID" value="MBY26038.1"/>
    <property type="molecule type" value="Transcribed_RNA"/>
</dbReference>
<reference evidence="1" key="1">
    <citation type="submission" date="2018-04" db="EMBL/GenBank/DDBJ databases">
        <title>Transcriptome of Schizaphis graminum biotype I.</title>
        <authorList>
            <person name="Scully E.D."/>
            <person name="Geib S.M."/>
            <person name="Palmer N.A."/>
            <person name="Koch K."/>
            <person name="Bradshaw J."/>
            <person name="Heng-Moss T."/>
            <person name="Sarath G."/>
        </authorList>
    </citation>
    <scope>NUCLEOTIDE SEQUENCE</scope>
</reference>
<dbReference type="AlphaFoldDB" id="A0A2S2PA21"/>
<protein>
    <submittedName>
        <fullName evidence="1">Uncharacterized protein</fullName>
    </submittedName>
</protein>
<name>A0A2S2PA21_SCHGA</name>
<sequence length="131" mass="15108">MNRERILLLTPFFLSDNEYIGDVKTIDAMDTISSTASKLLKTLPSYKTTNYCTNYICPEFSIDPHSYEVIKLIAFDGHINIQESMDTFLEREEINCDNCDSKRYITVSVMTHILVELVSLPRGKVKCIRFL</sequence>
<proteinExistence type="predicted"/>
<gene>
    <name evidence="1" type="ORF">g.2242</name>
</gene>
<organism evidence="1">
    <name type="scientific">Schizaphis graminum</name>
    <name type="common">Green bug aphid</name>
    <dbReference type="NCBI Taxonomy" id="13262"/>
    <lineage>
        <taxon>Eukaryota</taxon>
        <taxon>Metazoa</taxon>
        <taxon>Ecdysozoa</taxon>
        <taxon>Arthropoda</taxon>
        <taxon>Hexapoda</taxon>
        <taxon>Insecta</taxon>
        <taxon>Pterygota</taxon>
        <taxon>Neoptera</taxon>
        <taxon>Paraneoptera</taxon>
        <taxon>Hemiptera</taxon>
        <taxon>Sternorrhyncha</taxon>
        <taxon>Aphidomorpha</taxon>
        <taxon>Aphidoidea</taxon>
        <taxon>Aphididae</taxon>
        <taxon>Aphidini</taxon>
        <taxon>Schizaphis</taxon>
    </lineage>
</organism>
<evidence type="ECO:0000313" key="1">
    <source>
        <dbReference type="EMBL" id="MBY26038.1"/>
    </source>
</evidence>
<accession>A0A2S2PA21</accession>